<reference evidence="4 5" key="1">
    <citation type="submission" date="2019-03" db="EMBL/GenBank/DDBJ databases">
        <title>Genomic Encyclopedia of Archaeal and Bacterial Type Strains, Phase II (KMG-II): from individual species to whole genera.</title>
        <authorList>
            <person name="Goeker M."/>
        </authorList>
    </citation>
    <scope>NUCLEOTIDE SEQUENCE [LARGE SCALE GENOMIC DNA]</scope>
    <source>
        <strain evidence="4 5">DSM 28323</strain>
    </source>
</reference>
<sequence length="217" mass="24768">MSHTSIIILIIFLSGILGGLTNFFLAYDLQFSRKECLIFFFKTLLLSLCASITVPLFLQIISNNLLDAQPNTPYPLKSYLILAGFCILAAFYSKRFLEDLYDRVKRVEAKAEKAEKTVEMLEASSQETENISNLLTDEVQLRNSENIPYNNDQAFDVITAIYESKFTWRTVSGIAKDTKSKLSENQVLEILKFLKKENIVTSRISKNGTEVWRIVDL</sequence>
<evidence type="ECO:0000256" key="2">
    <source>
        <dbReference type="SAM" id="Phobius"/>
    </source>
</evidence>
<gene>
    <name evidence="4" type="ORF">BC659_2677</name>
</gene>
<evidence type="ECO:0000259" key="3">
    <source>
        <dbReference type="Pfam" id="PF20303"/>
    </source>
</evidence>
<dbReference type="InterPro" id="IPR046890">
    <property type="entry name" value="YLATT"/>
</dbReference>
<keyword evidence="5" id="KW-1185">Reference proteome</keyword>
<comment type="caution">
    <text evidence="4">The sequence shown here is derived from an EMBL/GenBank/DDBJ whole genome shotgun (WGS) entry which is preliminary data.</text>
</comment>
<name>A0A4R6ITA6_9BACT</name>
<proteinExistence type="predicted"/>
<protein>
    <recommendedName>
        <fullName evidence="3">YEATS-Like-Associating Three TM domain-containing protein</fullName>
    </recommendedName>
</protein>
<evidence type="ECO:0000256" key="1">
    <source>
        <dbReference type="SAM" id="Coils"/>
    </source>
</evidence>
<keyword evidence="2" id="KW-0812">Transmembrane</keyword>
<dbReference type="Proteomes" id="UP000295741">
    <property type="component" value="Unassembled WGS sequence"/>
</dbReference>
<feature type="coiled-coil region" evidence="1">
    <location>
        <begin position="97"/>
        <end position="131"/>
    </location>
</feature>
<feature type="transmembrane region" description="Helical" evidence="2">
    <location>
        <begin position="6"/>
        <end position="25"/>
    </location>
</feature>
<keyword evidence="2" id="KW-1133">Transmembrane helix</keyword>
<evidence type="ECO:0000313" key="5">
    <source>
        <dbReference type="Proteomes" id="UP000295741"/>
    </source>
</evidence>
<keyword evidence="2" id="KW-0472">Membrane</keyword>
<accession>A0A4R6ITA6</accession>
<keyword evidence="1" id="KW-0175">Coiled coil</keyword>
<dbReference type="Pfam" id="PF20303">
    <property type="entry name" value="YLATT"/>
    <property type="match status" value="1"/>
</dbReference>
<dbReference type="RefSeq" id="WP_133475248.1">
    <property type="nucleotide sequence ID" value="NZ_SNWP01000012.1"/>
</dbReference>
<dbReference type="EMBL" id="SNWP01000012">
    <property type="protein sequence ID" value="TDO25754.1"/>
    <property type="molecule type" value="Genomic_DNA"/>
</dbReference>
<evidence type="ECO:0000313" key="4">
    <source>
        <dbReference type="EMBL" id="TDO25754.1"/>
    </source>
</evidence>
<feature type="transmembrane region" description="Helical" evidence="2">
    <location>
        <begin position="37"/>
        <end position="58"/>
    </location>
</feature>
<feature type="domain" description="YEATS-Like-Associating Three TM" evidence="3">
    <location>
        <begin position="3"/>
        <end position="112"/>
    </location>
</feature>
<organism evidence="4 5">
    <name type="scientific">Sediminibacterium goheungense</name>
    <dbReference type="NCBI Taxonomy" id="1086393"/>
    <lineage>
        <taxon>Bacteria</taxon>
        <taxon>Pseudomonadati</taxon>
        <taxon>Bacteroidota</taxon>
        <taxon>Chitinophagia</taxon>
        <taxon>Chitinophagales</taxon>
        <taxon>Chitinophagaceae</taxon>
        <taxon>Sediminibacterium</taxon>
    </lineage>
</organism>
<dbReference type="AlphaFoldDB" id="A0A4R6ITA6"/>
<feature type="transmembrane region" description="Helical" evidence="2">
    <location>
        <begin position="78"/>
        <end position="97"/>
    </location>
</feature>
<dbReference type="OrthoDB" id="2084204at2"/>